<gene>
    <name evidence="7" type="ORF">KVH32_34255</name>
</gene>
<dbReference type="Gene3D" id="3.20.20.70">
    <property type="entry name" value="Aldolase class I"/>
    <property type="match status" value="1"/>
</dbReference>
<dbReference type="EMBL" id="JAHSTP010000024">
    <property type="protein sequence ID" value="MBZ6156188.1"/>
    <property type="molecule type" value="Genomic_DNA"/>
</dbReference>
<dbReference type="SUPFAM" id="SSF51395">
    <property type="entry name" value="FMN-linked oxidoreductases"/>
    <property type="match status" value="1"/>
</dbReference>
<sequence length="414" mass="44685">MVECAHAASLVFHPGYVTLFDDRRSTVIFVLRESSNFRSGVPRPPEREESTVSKQLFEPLTLRGVEIRNRVWVPPMCQYAVENRDGVATPWHAAHLGGLARGGAGAVIIEATGVVPEGRISPTDLGLWNDEQRDALVPIVQFMRSMGAVAGIQLAHAGRKASVFPEWGTAGQGSIPVEEGGWEAVAPSAIPFTGLAEPRALTPSEMDDIVQAFAAAARRAVDAGVELIEIHAAHGYLLHEFLSPLSNHREDEYGGSLENRARLLLRIVDAVRAETGDGLALLVRLSATDWTEGGITLEDTIQVVDLLREHSVDLIDVSTGGNVLAQIPVGPGYQVRFASEIRRRTGVPTAAVGMITDPHQAEQILLSGQADVALIGREMLRDPNFAIRAALRLGHTDLPVPAPYLRAYARGRAN</sequence>
<dbReference type="InterPro" id="IPR001155">
    <property type="entry name" value="OxRdtase_FMN_N"/>
</dbReference>
<protein>
    <submittedName>
        <fullName evidence="7">NADH:flavin oxidoreductase/NADH oxidase</fullName>
    </submittedName>
</protein>
<feature type="domain" description="NADH:flavin oxidoreductase/NADH oxidase N-terminal" evidence="6">
    <location>
        <begin position="55"/>
        <end position="390"/>
    </location>
</feature>
<dbReference type="PANTHER" id="PTHR43303">
    <property type="entry name" value="NADPH DEHYDROGENASE C23G7.10C-RELATED"/>
    <property type="match status" value="1"/>
</dbReference>
<accession>A0ABS7WE04</accession>
<comment type="caution">
    <text evidence="7">The sequence shown here is derived from an EMBL/GenBank/DDBJ whole genome shotgun (WGS) entry which is preliminary data.</text>
</comment>
<evidence type="ECO:0000256" key="3">
    <source>
        <dbReference type="ARBA" id="ARBA00022643"/>
    </source>
</evidence>
<evidence type="ECO:0000256" key="1">
    <source>
        <dbReference type="ARBA" id="ARBA00001917"/>
    </source>
</evidence>
<dbReference type="Proteomes" id="UP000758701">
    <property type="component" value="Unassembled WGS sequence"/>
</dbReference>
<evidence type="ECO:0000259" key="6">
    <source>
        <dbReference type="Pfam" id="PF00724"/>
    </source>
</evidence>
<evidence type="ECO:0000256" key="5">
    <source>
        <dbReference type="ARBA" id="ARBA00023002"/>
    </source>
</evidence>
<dbReference type="Pfam" id="PF00724">
    <property type="entry name" value="Oxidored_FMN"/>
    <property type="match status" value="1"/>
</dbReference>
<keyword evidence="2" id="KW-0285">Flavoprotein</keyword>
<dbReference type="PANTHER" id="PTHR43303:SF4">
    <property type="entry name" value="NADPH DEHYDROGENASE C23G7.10C-RELATED"/>
    <property type="match status" value="1"/>
</dbReference>
<dbReference type="InterPro" id="IPR044152">
    <property type="entry name" value="YqjM-like"/>
</dbReference>
<keyword evidence="4" id="KW-0521">NADP</keyword>
<keyword evidence="3" id="KW-0288">FMN</keyword>
<comment type="cofactor">
    <cofactor evidence="1">
        <name>FMN</name>
        <dbReference type="ChEBI" id="CHEBI:58210"/>
    </cofactor>
</comment>
<evidence type="ECO:0000313" key="8">
    <source>
        <dbReference type="Proteomes" id="UP000758701"/>
    </source>
</evidence>
<keyword evidence="8" id="KW-1185">Reference proteome</keyword>
<name>A0ABS7WE04_STROV</name>
<evidence type="ECO:0000256" key="2">
    <source>
        <dbReference type="ARBA" id="ARBA00022630"/>
    </source>
</evidence>
<evidence type="ECO:0000313" key="7">
    <source>
        <dbReference type="EMBL" id="MBZ6156188.1"/>
    </source>
</evidence>
<proteinExistence type="predicted"/>
<reference evidence="7 8" key="1">
    <citation type="submission" date="2021-06" db="EMBL/GenBank/DDBJ databases">
        <title>Ecological speciation of a Streptomyces species isolated from different habitats and geographic origins.</title>
        <authorList>
            <person name="Wang J."/>
        </authorList>
    </citation>
    <scope>NUCLEOTIDE SEQUENCE [LARGE SCALE GENOMIC DNA]</scope>
    <source>
        <strain evidence="7 8">FXJ8.012</strain>
    </source>
</reference>
<evidence type="ECO:0000256" key="4">
    <source>
        <dbReference type="ARBA" id="ARBA00022857"/>
    </source>
</evidence>
<keyword evidence="5" id="KW-0560">Oxidoreductase</keyword>
<organism evidence="7 8">
    <name type="scientific">Streptomyces olivaceus</name>
    <dbReference type="NCBI Taxonomy" id="47716"/>
    <lineage>
        <taxon>Bacteria</taxon>
        <taxon>Bacillati</taxon>
        <taxon>Actinomycetota</taxon>
        <taxon>Actinomycetes</taxon>
        <taxon>Kitasatosporales</taxon>
        <taxon>Streptomycetaceae</taxon>
        <taxon>Streptomyces</taxon>
    </lineage>
</organism>
<dbReference type="InterPro" id="IPR013785">
    <property type="entry name" value="Aldolase_TIM"/>
</dbReference>
<dbReference type="CDD" id="cd02932">
    <property type="entry name" value="OYE_YqiM_FMN"/>
    <property type="match status" value="1"/>
</dbReference>